<dbReference type="InterPro" id="IPR004045">
    <property type="entry name" value="Glutathione_S-Trfase_N"/>
</dbReference>
<dbReference type="Pfam" id="PF22041">
    <property type="entry name" value="GST_C_7"/>
    <property type="match status" value="1"/>
</dbReference>
<name>A0A6A6J2B0_9PLEO</name>
<dbReference type="Proteomes" id="UP000800094">
    <property type="component" value="Unassembled WGS sequence"/>
</dbReference>
<dbReference type="RefSeq" id="XP_033690597.1">
    <property type="nucleotide sequence ID" value="XM_033830691.1"/>
</dbReference>
<evidence type="ECO:0000259" key="1">
    <source>
        <dbReference type="Pfam" id="PF13409"/>
    </source>
</evidence>
<organism evidence="3 4">
    <name type="scientific">Trematosphaeria pertusa</name>
    <dbReference type="NCBI Taxonomy" id="390896"/>
    <lineage>
        <taxon>Eukaryota</taxon>
        <taxon>Fungi</taxon>
        <taxon>Dikarya</taxon>
        <taxon>Ascomycota</taxon>
        <taxon>Pezizomycotina</taxon>
        <taxon>Dothideomycetes</taxon>
        <taxon>Pleosporomycetidae</taxon>
        <taxon>Pleosporales</taxon>
        <taxon>Massarineae</taxon>
        <taxon>Trematosphaeriaceae</taxon>
        <taxon>Trematosphaeria</taxon>
    </lineage>
</organism>
<accession>A0A6A6J2B0</accession>
<feature type="domain" description="GST N-terminal" evidence="1">
    <location>
        <begin position="18"/>
        <end position="94"/>
    </location>
</feature>
<dbReference type="Pfam" id="PF13409">
    <property type="entry name" value="GST_N_2"/>
    <property type="match status" value="1"/>
</dbReference>
<evidence type="ECO:0000313" key="4">
    <source>
        <dbReference type="Proteomes" id="UP000800094"/>
    </source>
</evidence>
<dbReference type="SUPFAM" id="SSF47616">
    <property type="entry name" value="GST C-terminal domain-like"/>
    <property type="match status" value="1"/>
</dbReference>
<dbReference type="OrthoDB" id="4951845at2759"/>
<dbReference type="CDD" id="cd00299">
    <property type="entry name" value="GST_C_family"/>
    <property type="match status" value="1"/>
</dbReference>
<protein>
    <recommendedName>
        <fullName evidence="5">GST N-terminal domain-containing protein</fullName>
    </recommendedName>
</protein>
<keyword evidence="4" id="KW-1185">Reference proteome</keyword>
<evidence type="ECO:0000259" key="2">
    <source>
        <dbReference type="Pfam" id="PF22041"/>
    </source>
</evidence>
<proteinExistence type="predicted"/>
<gene>
    <name evidence="3" type="ORF">BU26DRAFT_526302</name>
</gene>
<dbReference type="InterPro" id="IPR036249">
    <property type="entry name" value="Thioredoxin-like_sf"/>
</dbReference>
<sequence length="242" mass="28018">MSQVILYDLPSKPPCKSWSYNPWKTRLVLNFKGIDYKTEWVEYPDLVPTLKALGLPPNDPTSPGYFSDYTSPAIRYEDGTYSMDSRKIADELEKRHPTPSLHLDNPIIQQVVDVLPKIFEPLRPHLIPKVPRVLLNKSSADYFVLTREERLGMPLSQVEAEKANEQCWEAANQPAKEMADLLKKNGGPYFLGQTVSYADFIFVSMLHFLKRIDEKIYKRFIELDPSFSRVYDASKQWLEKDD</sequence>
<dbReference type="InterPro" id="IPR054416">
    <property type="entry name" value="GST_UstS-like_C"/>
</dbReference>
<evidence type="ECO:0000313" key="3">
    <source>
        <dbReference type="EMBL" id="KAF2255593.1"/>
    </source>
</evidence>
<evidence type="ECO:0008006" key="5">
    <source>
        <dbReference type="Google" id="ProtNLM"/>
    </source>
</evidence>
<dbReference type="GeneID" id="54584021"/>
<dbReference type="SUPFAM" id="SSF52833">
    <property type="entry name" value="Thioredoxin-like"/>
    <property type="match status" value="1"/>
</dbReference>
<dbReference type="Gene3D" id="1.20.1050.10">
    <property type="match status" value="1"/>
</dbReference>
<feature type="domain" description="Glutathione S-transferase UstS-like C-terminal" evidence="2">
    <location>
        <begin position="116"/>
        <end position="217"/>
    </location>
</feature>
<dbReference type="EMBL" id="ML987189">
    <property type="protein sequence ID" value="KAF2255593.1"/>
    <property type="molecule type" value="Genomic_DNA"/>
</dbReference>
<dbReference type="InterPro" id="IPR036282">
    <property type="entry name" value="Glutathione-S-Trfase_C_sf"/>
</dbReference>
<dbReference type="Gene3D" id="3.40.30.10">
    <property type="entry name" value="Glutaredoxin"/>
    <property type="match status" value="1"/>
</dbReference>
<reference evidence="3" key="1">
    <citation type="journal article" date="2020" name="Stud. Mycol.">
        <title>101 Dothideomycetes genomes: a test case for predicting lifestyles and emergence of pathogens.</title>
        <authorList>
            <person name="Haridas S."/>
            <person name="Albert R."/>
            <person name="Binder M."/>
            <person name="Bloem J."/>
            <person name="Labutti K."/>
            <person name="Salamov A."/>
            <person name="Andreopoulos B."/>
            <person name="Baker S."/>
            <person name="Barry K."/>
            <person name="Bills G."/>
            <person name="Bluhm B."/>
            <person name="Cannon C."/>
            <person name="Castanera R."/>
            <person name="Culley D."/>
            <person name="Daum C."/>
            <person name="Ezra D."/>
            <person name="Gonzalez J."/>
            <person name="Henrissat B."/>
            <person name="Kuo A."/>
            <person name="Liang C."/>
            <person name="Lipzen A."/>
            <person name="Lutzoni F."/>
            <person name="Magnuson J."/>
            <person name="Mondo S."/>
            <person name="Nolan M."/>
            <person name="Ohm R."/>
            <person name="Pangilinan J."/>
            <person name="Park H.-J."/>
            <person name="Ramirez L."/>
            <person name="Alfaro M."/>
            <person name="Sun H."/>
            <person name="Tritt A."/>
            <person name="Yoshinaga Y."/>
            <person name="Zwiers L.-H."/>
            <person name="Turgeon B."/>
            <person name="Goodwin S."/>
            <person name="Spatafora J."/>
            <person name="Crous P."/>
            <person name="Grigoriev I."/>
        </authorList>
    </citation>
    <scope>NUCLEOTIDE SEQUENCE</scope>
    <source>
        <strain evidence="3">CBS 122368</strain>
    </source>
</reference>
<dbReference type="AlphaFoldDB" id="A0A6A6J2B0"/>